<evidence type="ECO:0000256" key="4">
    <source>
        <dbReference type="ARBA" id="ARBA00022833"/>
    </source>
</evidence>
<dbReference type="PANTHER" id="PTHR43161">
    <property type="entry name" value="SORBITOL DEHYDROGENASE"/>
    <property type="match status" value="1"/>
</dbReference>
<comment type="cofactor">
    <cofactor evidence="1 6">
        <name>Zn(2+)</name>
        <dbReference type="ChEBI" id="CHEBI:29105"/>
    </cofactor>
</comment>
<dbReference type="Pfam" id="PF00107">
    <property type="entry name" value="ADH_zinc_N"/>
    <property type="match status" value="1"/>
</dbReference>
<feature type="domain" description="Alcohol dehydrogenase-like C-terminal" evidence="7">
    <location>
        <begin position="179"/>
        <end position="296"/>
    </location>
</feature>
<keyword evidence="4 6" id="KW-0862">Zinc</keyword>
<organism evidence="9 10">
    <name type="scientific">Tersicoccus phoenicis</name>
    <dbReference type="NCBI Taxonomy" id="554083"/>
    <lineage>
        <taxon>Bacteria</taxon>
        <taxon>Bacillati</taxon>
        <taxon>Actinomycetota</taxon>
        <taxon>Actinomycetes</taxon>
        <taxon>Micrococcales</taxon>
        <taxon>Micrococcaceae</taxon>
        <taxon>Tersicoccus</taxon>
    </lineage>
</organism>
<evidence type="ECO:0000259" key="8">
    <source>
        <dbReference type="Pfam" id="PF08240"/>
    </source>
</evidence>
<comment type="similarity">
    <text evidence="2 6">Belongs to the zinc-containing alcohol dehydrogenase family.</text>
</comment>
<dbReference type="SUPFAM" id="SSF51735">
    <property type="entry name" value="NAD(P)-binding Rossmann-fold domains"/>
    <property type="match status" value="1"/>
</dbReference>
<proteinExistence type="inferred from homology"/>
<evidence type="ECO:0000256" key="1">
    <source>
        <dbReference type="ARBA" id="ARBA00001947"/>
    </source>
</evidence>
<dbReference type="PROSITE" id="PS00059">
    <property type="entry name" value="ADH_ZINC"/>
    <property type="match status" value="1"/>
</dbReference>
<dbReference type="STRING" id="554083.BKD30_04285"/>
<evidence type="ECO:0000313" key="10">
    <source>
        <dbReference type="Proteomes" id="UP000187085"/>
    </source>
</evidence>
<keyword evidence="5" id="KW-0560">Oxidoreductase</keyword>
<comment type="caution">
    <text evidence="9">The sequence shown here is derived from an EMBL/GenBank/DDBJ whole genome shotgun (WGS) entry which is preliminary data.</text>
</comment>
<dbReference type="GO" id="GO:0016491">
    <property type="term" value="F:oxidoreductase activity"/>
    <property type="evidence" value="ECO:0007669"/>
    <property type="project" value="UniProtKB-KW"/>
</dbReference>
<dbReference type="InterPro" id="IPR013154">
    <property type="entry name" value="ADH-like_N"/>
</dbReference>
<evidence type="ECO:0000256" key="3">
    <source>
        <dbReference type="ARBA" id="ARBA00022723"/>
    </source>
</evidence>
<dbReference type="Gene3D" id="3.90.180.10">
    <property type="entry name" value="Medium-chain alcohol dehydrogenases, catalytic domain"/>
    <property type="match status" value="1"/>
</dbReference>
<dbReference type="InterPro" id="IPR011032">
    <property type="entry name" value="GroES-like_sf"/>
</dbReference>
<dbReference type="EMBL" id="MRDE01000018">
    <property type="protein sequence ID" value="OMH26969.1"/>
    <property type="molecule type" value="Genomic_DNA"/>
</dbReference>
<feature type="domain" description="Alcohol dehydrogenase-like N-terminal" evidence="8">
    <location>
        <begin position="23"/>
        <end position="140"/>
    </location>
</feature>
<keyword evidence="3 6" id="KW-0479">Metal-binding</keyword>
<dbReference type="InterPro" id="IPR002328">
    <property type="entry name" value="ADH_Zn_CS"/>
</dbReference>
<evidence type="ECO:0000256" key="2">
    <source>
        <dbReference type="ARBA" id="ARBA00008072"/>
    </source>
</evidence>
<keyword evidence="10" id="KW-1185">Reference proteome</keyword>
<reference evidence="9 10" key="1">
    <citation type="submission" date="2016-12" db="EMBL/GenBank/DDBJ databases">
        <title>Draft genome of Tersicoccus phoenicis 1P05MA.</title>
        <authorList>
            <person name="Nakajima Y."/>
            <person name="Yoshizawa S."/>
            <person name="Nakamura K."/>
            <person name="Ogura Y."/>
            <person name="Hayashi T."/>
            <person name="Kogure K."/>
        </authorList>
    </citation>
    <scope>NUCLEOTIDE SEQUENCE [LARGE SCALE GENOMIC DNA]</scope>
    <source>
        <strain evidence="9 10">1p05MA</strain>
    </source>
</reference>
<dbReference type="GO" id="GO:0008270">
    <property type="term" value="F:zinc ion binding"/>
    <property type="evidence" value="ECO:0007669"/>
    <property type="project" value="InterPro"/>
</dbReference>
<dbReference type="Proteomes" id="UP000187085">
    <property type="component" value="Unassembled WGS sequence"/>
</dbReference>
<sequence length="335" mass="34268">MRVLELQSAGDLRVVERPTPRVGAGDVLIRVGWGGICGSDIAYWRSGRSGSAVQRHPFVLGHEIAGTVVTVGAEVDALSPGDAVTVHPAATAGALPERLAGRDNLHPNLTYLGSAAHDPHTDGGFAEQIAAPASRVRRLPAALPIRRAALAEPLGVALHAVTRAGDVTGQDVLVSGAGPIGALTVVALRAAGAGRVTVIDPAPAARDRATALGADRVLDVGEAITGSPTVAFEASGAATSVASVLGLVATGGVVVQVGNLPLDPVTVPLALLVSRELDYRGTYRFVNEIDRAVEVLAATPAAETVITHEFALDETDEAFATAADGQRSCKVLLRF</sequence>
<dbReference type="InterPro" id="IPR013149">
    <property type="entry name" value="ADH-like_C"/>
</dbReference>
<gene>
    <name evidence="9" type="ORF">BKD30_04285</name>
</gene>
<protein>
    <submittedName>
        <fullName evidence="9">L-idonate 5-dehydrogenase</fullName>
    </submittedName>
</protein>
<dbReference type="CDD" id="cd08232">
    <property type="entry name" value="idonate-5-DH"/>
    <property type="match status" value="1"/>
</dbReference>
<evidence type="ECO:0000256" key="5">
    <source>
        <dbReference type="ARBA" id="ARBA00023002"/>
    </source>
</evidence>
<evidence type="ECO:0000313" key="9">
    <source>
        <dbReference type="EMBL" id="OMH26969.1"/>
    </source>
</evidence>
<dbReference type="AlphaFoldDB" id="A0A1R1LHI5"/>
<dbReference type="Pfam" id="PF08240">
    <property type="entry name" value="ADH_N"/>
    <property type="match status" value="1"/>
</dbReference>
<dbReference type="InterPro" id="IPR036291">
    <property type="entry name" value="NAD(P)-bd_dom_sf"/>
</dbReference>
<dbReference type="OrthoDB" id="9797931at2"/>
<name>A0A1R1LHI5_9MICC</name>
<dbReference type="SUPFAM" id="SSF50129">
    <property type="entry name" value="GroES-like"/>
    <property type="match status" value="1"/>
</dbReference>
<evidence type="ECO:0000259" key="7">
    <source>
        <dbReference type="Pfam" id="PF00107"/>
    </source>
</evidence>
<dbReference type="PANTHER" id="PTHR43161:SF9">
    <property type="entry name" value="SORBITOL DEHYDROGENASE"/>
    <property type="match status" value="1"/>
</dbReference>
<evidence type="ECO:0000256" key="6">
    <source>
        <dbReference type="RuleBase" id="RU361277"/>
    </source>
</evidence>
<accession>A0A1R1LHI5</accession>
<dbReference type="Gene3D" id="3.40.50.720">
    <property type="entry name" value="NAD(P)-binding Rossmann-like Domain"/>
    <property type="match status" value="1"/>
</dbReference>